<organism evidence="4 5">
    <name type="scientific">Trichomalopsis sarcophagae</name>
    <dbReference type="NCBI Taxonomy" id="543379"/>
    <lineage>
        <taxon>Eukaryota</taxon>
        <taxon>Metazoa</taxon>
        <taxon>Ecdysozoa</taxon>
        <taxon>Arthropoda</taxon>
        <taxon>Hexapoda</taxon>
        <taxon>Insecta</taxon>
        <taxon>Pterygota</taxon>
        <taxon>Neoptera</taxon>
        <taxon>Endopterygota</taxon>
        <taxon>Hymenoptera</taxon>
        <taxon>Apocrita</taxon>
        <taxon>Proctotrupomorpha</taxon>
        <taxon>Chalcidoidea</taxon>
        <taxon>Pteromalidae</taxon>
        <taxon>Pteromalinae</taxon>
        <taxon>Trichomalopsis</taxon>
    </lineage>
</organism>
<feature type="domain" description="Nose resistant-to-fluoxetine protein N-terminal" evidence="3">
    <location>
        <begin position="129"/>
        <end position="275"/>
    </location>
</feature>
<feature type="signal peptide" evidence="2">
    <location>
        <begin position="1"/>
        <end position="25"/>
    </location>
</feature>
<evidence type="ECO:0000256" key="1">
    <source>
        <dbReference type="SAM" id="Phobius"/>
    </source>
</evidence>
<keyword evidence="2" id="KW-0732">Signal</keyword>
<feature type="transmembrane region" description="Helical" evidence="1">
    <location>
        <begin position="293"/>
        <end position="312"/>
    </location>
</feature>
<dbReference type="Pfam" id="PF01757">
    <property type="entry name" value="Acyl_transf_3"/>
    <property type="match status" value="1"/>
</dbReference>
<feature type="transmembrane region" description="Helical" evidence="1">
    <location>
        <begin position="718"/>
        <end position="736"/>
    </location>
</feature>
<keyword evidence="5" id="KW-1185">Reference proteome</keyword>
<sequence>MRACSGLSRLALLLGICCLVGKSLAGQSVDVIRGNLGSSIQEEEILRVLSQNKTGAASENFTLVGLIGAVDRRYNDSASPVTGEILNHWTIGSRTTNPYYDAYREEINQEARKFLQIVPPFDPSAGQVSPECKKHADLYKRELNKFTLWALKMYDATAKMPSGLLSGNVNQLGDYDECVGVEGSEGLRGQYCLAYLQLEIDGSRPDLQHLHRLLHSHYAFRSNVSDPGHRVPRFGTVNWAVCAPSGCSSRDVEASLRHTLDKHTEETGLKISVKVEPEMCQMRRTEPLPRETIVVGLFFIGVLLLSIATGLCEHYDVPLSPVLSAFSLKKNVLKLVSLERSESDIATLHGIRAFNAFMLLLSHKSLALFFNPYVNRTEMTEYIGKPWTVIGRAASLYTDPFIMLSGLLTTYSFIGRLNKSGKLDVKNEYISRLFRLVPTLGALILFCTYVMPFIGSGPQWNLVVTQHADICKKTWWRNFLFIHNYFGFENMCLTHTHHVGIDTQLFALSPLMVLAIYKKPKIGAAVLAFAAVFSTALRYYVTYYYRLNNYIFFGTSIRQLFDTANFSYILPSHRLTVYILGVGVGYLLRKLPKNYKINDTIIRVGWFLSILMFMGAFFGPAGMGDIDYVYNPVHAATYNAFAPIGWCAVFIWVTFLAHTGNTDGWLSKFFSWKGFLITTRLSYAVYLTQFPVFFFNVGQTRSAEYIGFIRMMLNFKELVWILGTSAVLTLLFETPFQNLKNIYFKRQSAPATKISPTVEKTIVDKKVE</sequence>
<dbReference type="InterPro" id="IPR002656">
    <property type="entry name" value="Acyl_transf_3_dom"/>
</dbReference>
<evidence type="ECO:0000256" key="2">
    <source>
        <dbReference type="SAM" id="SignalP"/>
    </source>
</evidence>
<feature type="transmembrane region" description="Helical" evidence="1">
    <location>
        <begin position="640"/>
        <end position="660"/>
    </location>
</feature>
<feature type="transmembrane region" description="Helical" evidence="1">
    <location>
        <begin position="565"/>
        <end position="588"/>
    </location>
</feature>
<feature type="transmembrane region" description="Helical" evidence="1">
    <location>
        <begin position="394"/>
        <end position="413"/>
    </location>
</feature>
<feature type="chain" id="PRO_5012646950" description="Nose resistant-to-fluoxetine protein N-terminal domain-containing protein" evidence="2">
    <location>
        <begin position="26"/>
        <end position="768"/>
    </location>
</feature>
<accession>A0A232F722</accession>
<keyword evidence="1" id="KW-0812">Transmembrane</keyword>
<evidence type="ECO:0000313" key="5">
    <source>
        <dbReference type="Proteomes" id="UP000215335"/>
    </source>
</evidence>
<dbReference type="SMART" id="SM00703">
    <property type="entry name" value="NRF"/>
    <property type="match status" value="1"/>
</dbReference>
<dbReference type="AlphaFoldDB" id="A0A232F722"/>
<feature type="transmembrane region" description="Helical" evidence="1">
    <location>
        <begin position="433"/>
        <end position="454"/>
    </location>
</feature>
<feature type="transmembrane region" description="Helical" evidence="1">
    <location>
        <begin position="600"/>
        <end position="620"/>
    </location>
</feature>
<proteinExistence type="predicted"/>
<dbReference type="Pfam" id="PF20146">
    <property type="entry name" value="NRF"/>
    <property type="match status" value="1"/>
</dbReference>
<dbReference type="InterPro" id="IPR006621">
    <property type="entry name" value="Nose-resist-to-fluoxetine_N"/>
</dbReference>
<dbReference type="EMBL" id="NNAY01000843">
    <property type="protein sequence ID" value="OXU26238.1"/>
    <property type="molecule type" value="Genomic_DNA"/>
</dbReference>
<gene>
    <name evidence="4" type="ORF">TSAR_008664</name>
</gene>
<dbReference type="GO" id="GO:0016747">
    <property type="term" value="F:acyltransferase activity, transferring groups other than amino-acyl groups"/>
    <property type="evidence" value="ECO:0007669"/>
    <property type="project" value="InterPro"/>
</dbReference>
<keyword evidence="1" id="KW-1133">Transmembrane helix</keyword>
<dbReference type="Proteomes" id="UP000215335">
    <property type="component" value="Unassembled WGS sequence"/>
</dbReference>
<dbReference type="InterPro" id="IPR052728">
    <property type="entry name" value="O2_lipid_transport_reg"/>
</dbReference>
<evidence type="ECO:0000313" key="4">
    <source>
        <dbReference type="EMBL" id="OXU26238.1"/>
    </source>
</evidence>
<keyword evidence="1" id="KW-0472">Membrane</keyword>
<feature type="transmembrane region" description="Helical" evidence="1">
    <location>
        <begin position="524"/>
        <end position="545"/>
    </location>
</feature>
<feature type="transmembrane region" description="Helical" evidence="1">
    <location>
        <begin position="681"/>
        <end position="698"/>
    </location>
</feature>
<dbReference type="PANTHER" id="PTHR11161:SF4">
    <property type="entry name" value="DROP DEAD"/>
    <property type="match status" value="1"/>
</dbReference>
<comment type="caution">
    <text evidence="4">The sequence shown here is derived from an EMBL/GenBank/DDBJ whole genome shotgun (WGS) entry which is preliminary data.</text>
</comment>
<evidence type="ECO:0000259" key="3">
    <source>
        <dbReference type="SMART" id="SM00703"/>
    </source>
</evidence>
<reference evidence="4 5" key="1">
    <citation type="journal article" date="2017" name="Curr. Biol.">
        <title>The Evolution of Venom by Co-option of Single-Copy Genes.</title>
        <authorList>
            <person name="Martinson E.O."/>
            <person name="Mrinalini"/>
            <person name="Kelkar Y.D."/>
            <person name="Chang C.H."/>
            <person name="Werren J.H."/>
        </authorList>
    </citation>
    <scope>NUCLEOTIDE SEQUENCE [LARGE SCALE GENOMIC DNA]</scope>
    <source>
        <strain evidence="4 5">Alberta</strain>
        <tissue evidence="4">Whole body</tissue>
    </source>
</reference>
<name>A0A232F722_9HYME</name>
<dbReference type="PANTHER" id="PTHR11161">
    <property type="entry name" value="O-ACYLTRANSFERASE"/>
    <property type="match status" value="1"/>
</dbReference>
<protein>
    <recommendedName>
        <fullName evidence="3">Nose resistant-to-fluoxetine protein N-terminal domain-containing protein</fullName>
    </recommendedName>
</protein>
<dbReference type="OrthoDB" id="4794873at2759"/>